<dbReference type="AlphaFoldDB" id="A0AAV4LVQ2"/>
<reference evidence="1 2" key="1">
    <citation type="submission" date="2021-06" db="EMBL/GenBank/DDBJ databases">
        <title>Genome sequence of Babesia caballi.</title>
        <authorList>
            <person name="Yamagishi J."/>
            <person name="Kidaka T."/>
            <person name="Ochi A."/>
        </authorList>
    </citation>
    <scope>NUCLEOTIDE SEQUENCE [LARGE SCALE GENOMIC DNA]</scope>
    <source>
        <strain evidence="1">USDA-D6B2</strain>
    </source>
</reference>
<dbReference type="GeneID" id="94195156"/>
<evidence type="ECO:0000313" key="2">
    <source>
        <dbReference type="Proteomes" id="UP001497744"/>
    </source>
</evidence>
<sequence length="218" mass="24270">MEGSSAGGGRRGCCEDACPWEREEAASLAWDRRLRELSQSDVVRLIGASVERGDMPPIAAELLECDTCRIPWADPARWGRLVGVIRDYLVTETGLVVVDSPEELAKAEVLLFSDRDVEARRRLARGLVGQVWRRQPPTRAPWHSRLMQLVRDIDVCCFMLRLLLSRCTITMEPLVTPYCDVDAVADAFRQSDSAGAFPFAPAKYAQTRPPGRPTSRAA</sequence>
<keyword evidence="1" id="KW-0808">Transferase</keyword>
<dbReference type="GO" id="GO:0016740">
    <property type="term" value="F:transferase activity"/>
    <property type="evidence" value="ECO:0007669"/>
    <property type="project" value="UniProtKB-KW"/>
</dbReference>
<gene>
    <name evidence="1" type="ORF">BcabD6B2_31100</name>
</gene>
<dbReference type="Proteomes" id="UP001497744">
    <property type="component" value="Unassembled WGS sequence"/>
</dbReference>
<comment type="caution">
    <text evidence="1">The sequence shown here is derived from an EMBL/GenBank/DDBJ whole genome shotgun (WGS) entry which is preliminary data.</text>
</comment>
<dbReference type="EMBL" id="BPLF01000002">
    <property type="protein sequence ID" value="GIX63675.1"/>
    <property type="molecule type" value="Genomic_DNA"/>
</dbReference>
<protein>
    <submittedName>
        <fullName evidence="1">Leu/Phe-tRNA protein transferase, putative</fullName>
    </submittedName>
</protein>
<dbReference type="RefSeq" id="XP_067715744.1">
    <property type="nucleotide sequence ID" value="XM_067859643.1"/>
</dbReference>
<proteinExistence type="predicted"/>
<keyword evidence="2" id="KW-1185">Reference proteome</keyword>
<name>A0AAV4LVQ2_BABCB</name>
<evidence type="ECO:0000313" key="1">
    <source>
        <dbReference type="EMBL" id="GIX63675.1"/>
    </source>
</evidence>
<accession>A0AAV4LVQ2</accession>
<organism evidence="1 2">
    <name type="scientific">Babesia caballi</name>
    <dbReference type="NCBI Taxonomy" id="5871"/>
    <lineage>
        <taxon>Eukaryota</taxon>
        <taxon>Sar</taxon>
        <taxon>Alveolata</taxon>
        <taxon>Apicomplexa</taxon>
        <taxon>Aconoidasida</taxon>
        <taxon>Piroplasmida</taxon>
        <taxon>Babesiidae</taxon>
        <taxon>Babesia</taxon>
    </lineage>
</organism>